<evidence type="ECO:0000313" key="3">
    <source>
        <dbReference type="EMBL" id="AAO91280.2"/>
    </source>
</evidence>
<dbReference type="InterPro" id="IPR027417">
    <property type="entry name" value="P-loop_NTPase"/>
</dbReference>
<evidence type="ECO:0000259" key="2">
    <source>
        <dbReference type="Pfam" id="PF13635"/>
    </source>
</evidence>
<dbReference type="EnsemblBacteria" id="AAO91280">
    <property type="protein sequence ID" value="AAO91280"/>
    <property type="gene ID" value="CBU_1786"/>
</dbReference>
<dbReference type="AlphaFoldDB" id="Q83AU3"/>
<reference evidence="3 4" key="2">
    <citation type="journal article" date="2009" name="Infect. Immun.">
        <title>Comparative genomics reveal extensive transposon-mediated genomic plasticity and diversity among potential effector proteins within the genus Coxiella.</title>
        <authorList>
            <person name="Beare P.A."/>
            <person name="Unsworth N."/>
            <person name="Andoh M."/>
            <person name="Voth D.E."/>
            <person name="Omsland A."/>
            <person name="Gilk S.D."/>
            <person name="Williams K.P."/>
            <person name="Sobral B.W."/>
            <person name="Kupko J.J.III."/>
            <person name="Porcella S.F."/>
            <person name="Samuel J.E."/>
            <person name="Heinzen R.A."/>
        </authorList>
    </citation>
    <scope>NUCLEOTIDE SEQUENCE [LARGE SCALE GENOMIC DNA]</scope>
    <source>
        <strain evidence="4">RSA 493 / Nine Mile phase I</strain>
    </source>
</reference>
<feature type="domain" description="AAA" evidence="1">
    <location>
        <begin position="38"/>
        <end position="150"/>
    </location>
</feature>
<dbReference type="OrthoDB" id="9771844at2"/>
<evidence type="ECO:0000313" key="4">
    <source>
        <dbReference type="Proteomes" id="UP000002671"/>
    </source>
</evidence>
<dbReference type="Proteomes" id="UP000002671">
    <property type="component" value="Chromosome"/>
</dbReference>
<dbReference type="KEGG" id="cbu:CBU_1786"/>
<dbReference type="SUPFAM" id="SSF52540">
    <property type="entry name" value="P-loop containing nucleoside triphosphate hydrolases"/>
    <property type="match status" value="1"/>
</dbReference>
<feature type="domain" description="DUF4143" evidence="2">
    <location>
        <begin position="198"/>
        <end position="345"/>
    </location>
</feature>
<dbReference type="InterPro" id="IPR041682">
    <property type="entry name" value="AAA_14"/>
</dbReference>
<gene>
    <name evidence="3" type="ordered locus">CBU_1786</name>
</gene>
<accession>Q83AU3</accession>
<dbReference type="PANTHER" id="PTHR43566">
    <property type="entry name" value="CONSERVED PROTEIN"/>
    <property type="match status" value="1"/>
</dbReference>
<dbReference type="EMBL" id="AE016828">
    <property type="protein sequence ID" value="AAO91280.2"/>
    <property type="molecule type" value="Genomic_DNA"/>
</dbReference>
<dbReference type="HOGENOM" id="CLU_041527_3_1_6"/>
<dbReference type="RefSeq" id="WP_010958440.1">
    <property type="nucleotide sequence ID" value="NC_002971.4"/>
</dbReference>
<protein>
    <submittedName>
        <fullName evidence="3">Hypothetical ATPase</fullName>
    </submittedName>
</protein>
<reference evidence="3 4" key="1">
    <citation type="journal article" date="2003" name="Proc. Natl. Acad. Sci. U.S.A.">
        <title>Complete genome sequence of the Q-fever pathogen, Coxiella burnetii.</title>
        <authorList>
            <person name="Seshadri R."/>
            <person name="Paulsen I.T."/>
            <person name="Eisen J.A."/>
            <person name="Read T.D."/>
            <person name="Nelson K.E."/>
            <person name="Nelson W.C."/>
            <person name="Ward N.L."/>
            <person name="Tettelin H."/>
            <person name="Davidsen T.M."/>
            <person name="Beanan M.J."/>
            <person name="Deboy R.T."/>
            <person name="Daugherty S.C."/>
            <person name="Brinkac L.M."/>
            <person name="Madupu R."/>
            <person name="Dodson R.J."/>
            <person name="Khouri H.M."/>
            <person name="Lee K.H."/>
            <person name="Carty H.A."/>
            <person name="Scanlan D."/>
            <person name="Heinzen R.A."/>
            <person name="Thompson H.A."/>
            <person name="Samuel J.E."/>
            <person name="Fraser C.M."/>
            <person name="Heidelberg J.F."/>
        </authorList>
    </citation>
    <scope>NUCLEOTIDE SEQUENCE [LARGE SCALE GENOMIC DNA]</scope>
    <source>
        <strain evidence="4">RSA 493 / Nine Mile phase I</strain>
    </source>
</reference>
<name>Q83AU3_COXBU</name>
<dbReference type="RefSeq" id="NP_820766.2">
    <property type="nucleotide sequence ID" value="NC_002971.4"/>
</dbReference>
<evidence type="ECO:0000259" key="1">
    <source>
        <dbReference type="Pfam" id="PF13173"/>
    </source>
</evidence>
<organism evidence="3 4">
    <name type="scientific">Coxiella burnetii (strain RSA 493 / Nine Mile phase I)</name>
    <dbReference type="NCBI Taxonomy" id="227377"/>
    <lineage>
        <taxon>Bacteria</taxon>
        <taxon>Pseudomonadati</taxon>
        <taxon>Pseudomonadota</taxon>
        <taxon>Gammaproteobacteria</taxon>
        <taxon>Legionellales</taxon>
        <taxon>Coxiellaceae</taxon>
        <taxon>Coxiella</taxon>
    </lineage>
</organism>
<sequence>MVDIGIRVNEVARLFRHLSHNGLMKRYLTENIEKDLPHKIVLLSGPRQSGKTTLAKQFRNNYDYFNYDLAEDRHALQKKRWNRAKPLIIFDELHKMRFWKRWLKGIYDTEGIPPEILVTGSAKMNVYRRVGDSLAGRYFSYTLHPLDLKEAKRYDHLDEQEIFERLWRCSGFPEPFLSGSETFYKRWRQSHLDIILRQDLIDLHAVRDIKAIETLVLLLKEHIGKTVSYANLARDLDRDANTIKRWLQLLEELYIIYRVTPYYNLARSIRKEPKYFFYDHVYAENDHGAKLENLVANALFKELHYLRDTRGIKTSLHFLRTKDGKEVDFLTCLDDKPSHLIEVKSADETPAHHLKYFSKWFPTAKKIQLVKTLRRESTSLDGIEIRKLIPWLANLDLSRK</sequence>
<dbReference type="GeneID" id="1209697"/>
<dbReference type="Pfam" id="PF13635">
    <property type="entry name" value="DUF4143"/>
    <property type="match status" value="1"/>
</dbReference>
<proteinExistence type="predicted"/>
<dbReference type="Pfam" id="PF13173">
    <property type="entry name" value="AAA_14"/>
    <property type="match status" value="1"/>
</dbReference>
<dbReference type="eggNOG" id="COG1373">
    <property type="taxonomic scope" value="Bacteria"/>
</dbReference>
<keyword evidence="4" id="KW-1185">Reference proteome</keyword>
<dbReference type="Gene3D" id="3.40.50.300">
    <property type="entry name" value="P-loop containing nucleotide triphosphate hydrolases"/>
    <property type="match status" value="1"/>
</dbReference>
<dbReference type="STRING" id="227377.CBU_1786"/>
<dbReference type="PATRIC" id="fig|227377.7.peg.1774"/>
<dbReference type="PANTHER" id="PTHR43566:SF1">
    <property type="entry name" value="AAA+ ATPASE DOMAIN-CONTAINING PROTEIN"/>
    <property type="match status" value="1"/>
</dbReference>
<dbReference type="InterPro" id="IPR025420">
    <property type="entry name" value="DUF4143"/>
</dbReference>